<keyword evidence="2" id="KW-1185">Reference proteome</keyword>
<reference evidence="1" key="1">
    <citation type="submission" date="2023-06" db="EMBL/GenBank/DDBJ databases">
        <title>Phylogenetic Diversity of Rhizobium strains.</title>
        <authorList>
            <person name="Moura F.T."/>
            <person name="Helene L.C.F."/>
            <person name="Hungria M."/>
        </authorList>
    </citation>
    <scope>NUCLEOTIDE SEQUENCE</scope>
    <source>
        <strain evidence="1">CCGE524</strain>
    </source>
</reference>
<sequence>MPRSPLYFTLVRLDDGDPASLTVIREPTQFFAQLRSYGFTEHASASSPTLAGMQTGAFLDTVAGVFSISRDRPFTYIIPDEMSRADWLAAMKEKARDPRFGLMERDGEISYCMTVPVN</sequence>
<gene>
    <name evidence="1" type="ORF">PY650_34690</name>
</gene>
<dbReference type="EMBL" id="JARFYN010000094">
    <property type="protein sequence ID" value="MDL2410628.1"/>
    <property type="molecule type" value="Genomic_DNA"/>
</dbReference>
<evidence type="ECO:0000313" key="2">
    <source>
        <dbReference type="Proteomes" id="UP001172630"/>
    </source>
</evidence>
<organism evidence="1 2">
    <name type="scientific">Rhizobium calliandrae</name>
    <dbReference type="NCBI Taxonomy" id="1312182"/>
    <lineage>
        <taxon>Bacteria</taxon>
        <taxon>Pseudomonadati</taxon>
        <taxon>Pseudomonadota</taxon>
        <taxon>Alphaproteobacteria</taxon>
        <taxon>Hyphomicrobiales</taxon>
        <taxon>Rhizobiaceae</taxon>
        <taxon>Rhizobium/Agrobacterium group</taxon>
        <taxon>Rhizobium</taxon>
    </lineage>
</organism>
<dbReference type="Proteomes" id="UP001172630">
    <property type="component" value="Unassembled WGS sequence"/>
</dbReference>
<proteinExistence type="predicted"/>
<dbReference type="RefSeq" id="WP_285884554.1">
    <property type="nucleotide sequence ID" value="NZ_JARFYN010000094.1"/>
</dbReference>
<accession>A0ABT7KRH9</accession>
<evidence type="ECO:0000313" key="1">
    <source>
        <dbReference type="EMBL" id="MDL2410628.1"/>
    </source>
</evidence>
<protein>
    <submittedName>
        <fullName evidence="1">Uncharacterized protein</fullName>
    </submittedName>
</protein>
<comment type="caution">
    <text evidence="1">The sequence shown here is derived from an EMBL/GenBank/DDBJ whole genome shotgun (WGS) entry which is preliminary data.</text>
</comment>
<name>A0ABT7KRH9_9HYPH</name>